<evidence type="ECO:0000313" key="7">
    <source>
        <dbReference type="EMBL" id="THV27540.1"/>
    </source>
</evidence>
<dbReference type="InterPro" id="IPR003593">
    <property type="entry name" value="AAA+_ATPase"/>
</dbReference>
<dbReference type="AlphaFoldDB" id="A0A4S8PB80"/>
<dbReference type="SMART" id="SM00382">
    <property type="entry name" value="AAA"/>
    <property type="match status" value="1"/>
</dbReference>
<evidence type="ECO:0000256" key="5">
    <source>
        <dbReference type="SAM" id="MobiDB-lite"/>
    </source>
</evidence>
<reference evidence="7 8" key="1">
    <citation type="journal article" date="2018" name="Int. J. Syst. Evol. Microbiol.">
        <title>Glycomyces paridis sp. nov., isolated from the medicinal plant Paris polyphylla.</title>
        <authorList>
            <person name="Fang X.M."/>
            <person name="Bai J.L."/>
            <person name="Su J."/>
            <person name="Zhao L.L."/>
            <person name="Liu H.Y."/>
            <person name="Ma B.P."/>
            <person name="Zhang Y.Q."/>
            <person name="Yu L.Y."/>
        </authorList>
    </citation>
    <scope>NUCLEOTIDE SEQUENCE [LARGE SCALE GENOMIC DNA]</scope>
    <source>
        <strain evidence="7 8">CPCC 204357</strain>
    </source>
</reference>
<organism evidence="7 8">
    <name type="scientific">Glycomyces paridis</name>
    <dbReference type="NCBI Taxonomy" id="2126555"/>
    <lineage>
        <taxon>Bacteria</taxon>
        <taxon>Bacillati</taxon>
        <taxon>Actinomycetota</taxon>
        <taxon>Actinomycetes</taxon>
        <taxon>Glycomycetales</taxon>
        <taxon>Glycomycetaceae</taxon>
        <taxon>Glycomyces</taxon>
    </lineage>
</organism>
<comment type="similarity">
    <text evidence="1">Belongs to the ABC transporter superfamily.</text>
</comment>
<keyword evidence="3" id="KW-0547">Nucleotide-binding</keyword>
<keyword evidence="8" id="KW-1185">Reference proteome</keyword>
<keyword evidence="4 7" id="KW-0067">ATP-binding</keyword>
<dbReference type="PROSITE" id="PS00211">
    <property type="entry name" value="ABC_TRANSPORTER_1"/>
    <property type="match status" value="1"/>
</dbReference>
<dbReference type="Proteomes" id="UP000305792">
    <property type="component" value="Unassembled WGS sequence"/>
</dbReference>
<evidence type="ECO:0000313" key="8">
    <source>
        <dbReference type="Proteomes" id="UP000305792"/>
    </source>
</evidence>
<dbReference type="GO" id="GO:0016887">
    <property type="term" value="F:ATP hydrolysis activity"/>
    <property type="evidence" value="ECO:0007669"/>
    <property type="project" value="InterPro"/>
</dbReference>
<dbReference type="InterPro" id="IPR003439">
    <property type="entry name" value="ABC_transporter-like_ATP-bd"/>
</dbReference>
<dbReference type="EMBL" id="STGX01000010">
    <property type="protein sequence ID" value="THV27540.1"/>
    <property type="molecule type" value="Genomic_DNA"/>
</dbReference>
<name>A0A4S8PB80_9ACTN</name>
<dbReference type="PROSITE" id="PS50893">
    <property type="entry name" value="ABC_TRANSPORTER_2"/>
    <property type="match status" value="1"/>
</dbReference>
<evidence type="ECO:0000259" key="6">
    <source>
        <dbReference type="PROSITE" id="PS50893"/>
    </source>
</evidence>
<feature type="domain" description="ABC transporter" evidence="6">
    <location>
        <begin position="25"/>
        <end position="249"/>
    </location>
</feature>
<dbReference type="Gene3D" id="3.40.50.300">
    <property type="entry name" value="P-loop containing nucleotide triphosphate hydrolases"/>
    <property type="match status" value="1"/>
</dbReference>
<accession>A0A4S8PB80</accession>
<evidence type="ECO:0000256" key="3">
    <source>
        <dbReference type="ARBA" id="ARBA00022741"/>
    </source>
</evidence>
<evidence type="ECO:0000256" key="2">
    <source>
        <dbReference type="ARBA" id="ARBA00022448"/>
    </source>
</evidence>
<feature type="region of interest" description="Disordered" evidence="5">
    <location>
        <begin position="315"/>
        <end position="339"/>
    </location>
</feature>
<evidence type="ECO:0000256" key="1">
    <source>
        <dbReference type="ARBA" id="ARBA00005417"/>
    </source>
</evidence>
<keyword evidence="2" id="KW-0813">Transport</keyword>
<dbReference type="PANTHER" id="PTHR43335:SF4">
    <property type="entry name" value="ABC TRANSPORTER, ATP-BINDING PROTEIN"/>
    <property type="match status" value="1"/>
</dbReference>
<gene>
    <name evidence="7" type="ORF">E9998_14090</name>
</gene>
<dbReference type="OrthoDB" id="9804819at2"/>
<proteinExistence type="inferred from homology"/>
<evidence type="ECO:0000256" key="4">
    <source>
        <dbReference type="ARBA" id="ARBA00022840"/>
    </source>
</evidence>
<dbReference type="Pfam" id="PF00005">
    <property type="entry name" value="ABC_tran"/>
    <property type="match status" value="1"/>
</dbReference>
<dbReference type="SUPFAM" id="SSF52540">
    <property type="entry name" value="P-loop containing nucleoside triphosphate hydrolases"/>
    <property type="match status" value="1"/>
</dbReference>
<protein>
    <submittedName>
        <fullName evidence="7">ATP-binding cassette domain-containing protein</fullName>
    </submittedName>
</protein>
<dbReference type="GO" id="GO:0005524">
    <property type="term" value="F:ATP binding"/>
    <property type="evidence" value="ECO:0007669"/>
    <property type="project" value="UniProtKB-KW"/>
</dbReference>
<feature type="compositionally biased region" description="Low complexity" evidence="5">
    <location>
        <begin position="316"/>
        <end position="330"/>
    </location>
</feature>
<dbReference type="PANTHER" id="PTHR43335">
    <property type="entry name" value="ABC TRANSPORTER, ATP-BINDING PROTEIN"/>
    <property type="match status" value="1"/>
</dbReference>
<sequence>MWRPAAPPYTDLVPARSPQTGAPLITATGLYKRYRKTVAVDRLSFDVRPGVVTGFLGPNGSGKSTTMRLMLGLDHGEGQTLFDGERFSDIRRPMNKVGTLLEAKPFHPTRTARNHLRMLASANGVGDKRVDEVMELVGLGTVKRKKPKGYSLGMAQRLGLAQALLGDPRILLLDEPTNGLDPHGIHWMRDMLKHLASEGRTIFVSSHLLSEMQLMADELVVIGRGTMIFNGVVDQFVRDFTQSTVIVRGPEAAGFVPALEGAGAEVAKGKDGELVISGMEIGAVGHLAFTENVELSELSTRSASLEEAFMSATGSTEEFVAAEPPTAPATEKADGADNA</sequence>
<dbReference type="InterPro" id="IPR017871">
    <property type="entry name" value="ABC_transporter-like_CS"/>
</dbReference>
<comment type="caution">
    <text evidence="7">The sequence shown here is derived from an EMBL/GenBank/DDBJ whole genome shotgun (WGS) entry which is preliminary data.</text>
</comment>
<dbReference type="InterPro" id="IPR027417">
    <property type="entry name" value="P-loop_NTPase"/>
</dbReference>